<dbReference type="EMBL" id="BX294147">
    <property type="protein sequence ID" value="CAD78651.1"/>
    <property type="molecule type" value="Genomic_DNA"/>
</dbReference>
<dbReference type="EnsemblBacteria" id="CAD78651">
    <property type="protein sequence ID" value="CAD78651"/>
    <property type="gene ID" value="RB8463"/>
</dbReference>
<dbReference type="HOGENOM" id="CLU_1487934_0_0_0"/>
<protein>
    <submittedName>
        <fullName evidence="1">Uncharacterized protein</fullName>
    </submittedName>
</protein>
<dbReference type="InParanoid" id="Q7UFN1"/>
<gene>
    <name evidence="1" type="ordered locus">RB8463</name>
</gene>
<organism evidence="1 2">
    <name type="scientific">Rhodopirellula baltica (strain DSM 10527 / NCIMB 13988 / SH1)</name>
    <dbReference type="NCBI Taxonomy" id="243090"/>
    <lineage>
        <taxon>Bacteria</taxon>
        <taxon>Pseudomonadati</taxon>
        <taxon>Planctomycetota</taxon>
        <taxon>Planctomycetia</taxon>
        <taxon>Pirellulales</taxon>
        <taxon>Pirellulaceae</taxon>
        <taxon>Rhodopirellula</taxon>
    </lineage>
</organism>
<dbReference type="Proteomes" id="UP000001025">
    <property type="component" value="Chromosome"/>
</dbReference>
<evidence type="ECO:0000313" key="1">
    <source>
        <dbReference type="EMBL" id="CAD78651.1"/>
    </source>
</evidence>
<proteinExistence type="predicted"/>
<dbReference type="KEGG" id="rba:RB8463"/>
<accession>Q7UFN1</accession>
<dbReference type="AlphaFoldDB" id="Q7UFN1"/>
<keyword evidence="2" id="KW-1185">Reference proteome</keyword>
<evidence type="ECO:0000313" key="2">
    <source>
        <dbReference type="Proteomes" id="UP000001025"/>
    </source>
</evidence>
<reference evidence="1 2" key="1">
    <citation type="journal article" date="2003" name="Proc. Natl. Acad. Sci. U.S.A.">
        <title>Complete genome sequence of the marine planctomycete Pirellula sp. strain 1.</title>
        <authorList>
            <person name="Gloeckner F.O."/>
            <person name="Kube M."/>
            <person name="Bauer M."/>
            <person name="Teeling H."/>
            <person name="Lombardot T."/>
            <person name="Ludwig W."/>
            <person name="Gade D."/>
            <person name="Beck A."/>
            <person name="Borzym K."/>
            <person name="Heitmann K."/>
            <person name="Rabus R."/>
            <person name="Schlesner H."/>
            <person name="Amann R."/>
            <person name="Reinhardt R."/>
        </authorList>
    </citation>
    <scope>NUCLEOTIDE SEQUENCE [LARGE SCALE GENOMIC DNA]</scope>
    <source>
        <strain evidence="2">DSM 10527 / NCIMB 13988 / SH1</strain>
    </source>
</reference>
<sequence length="181" mass="20846">MRRLDWPRSRSPSFRLRRLSFFGKFGHSNLLQDRVEDLFGGFEIRHFGLELSQDASRDGHLFASRGRGVQQHHARHHDEVQVVEPEVNGAFAFRGTRQCDVVTFQVFVLASEHLVDFTEDDFVFSGDRQRFQRHKSAAGQIERGSLVAFVFGSFDQLPVVRVQQFQAEAFESCGHVFVQSF</sequence>
<name>Q7UFN1_RHOBA</name>